<evidence type="ECO:0000256" key="1">
    <source>
        <dbReference type="SAM" id="MobiDB-lite"/>
    </source>
</evidence>
<dbReference type="KEGG" id="bmei:Spa11_06370"/>
<feature type="region of interest" description="Disordered" evidence="1">
    <location>
        <begin position="1"/>
        <end position="62"/>
    </location>
</feature>
<feature type="compositionally biased region" description="Basic residues" evidence="1">
    <location>
        <begin position="52"/>
        <end position="62"/>
    </location>
</feature>
<keyword evidence="3" id="KW-1185">Reference proteome</keyword>
<gene>
    <name evidence="2" type="ORF">Spa11_06370</name>
</gene>
<dbReference type="Proteomes" id="UP000316426">
    <property type="component" value="Chromosome"/>
</dbReference>
<evidence type="ECO:0000313" key="2">
    <source>
        <dbReference type="EMBL" id="QDV72460.1"/>
    </source>
</evidence>
<dbReference type="RefSeq" id="WP_145107473.1">
    <property type="nucleotide sequence ID" value="NZ_CP036349.1"/>
</dbReference>
<name>A0A518K3V1_9BACT</name>
<evidence type="ECO:0000313" key="3">
    <source>
        <dbReference type="Proteomes" id="UP000316426"/>
    </source>
</evidence>
<dbReference type="AlphaFoldDB" id="A0A518K3V1"/>
<protein>
    <submittedName>
        <fullName evidence="2">Uncharacterized protein</fullName>
    </submittedName>
</protein>
<accession>A0A518K3V1</accession>
<proteinExistence type="predicted"/>
<dbReference type="EMBL" id="CP036349">
    <property type="protein sequence ID" value="QDV72460.1"/>
    <property type="molecule type" value="Genomic_DNA"/>
</dbReference>
<reference evidence="2 3" key="1">
    <citation type="submission" date="2019-02" db="EMBL/GenBank/DDBJ databases">
        <title>Deep-cultivation of Planctomycetes and their phenomic and genomic characterization uncovers novel biology.</title>
        <authorList>
            <person name="Wiegand S."/>
            <person name="Jogler M."/>
            <person name="Boedeker C."/>
            <person name="Pinto D."/>
            <person name="Vollmers J."/>
            <person name="Rivas-Marin E."/>
            <person name="Kohn T."/>
            <person name="Peeters S.H."/>
            <person name="Heuer A."/>
            <person name="Rast P."/>
            <person name="Oberbeckmann S."/>
            <person name="Bunk B."/>
            <person name="Jeske O."/>
            <person name="Meyerdierks A."/>
            <person name="Storesund J.E."/>
            <person name="Kallscheuer N."/>
            <person name="Luecker S."/>
            <person name="Lage O.M."/>
            <person name="Pohl T."/>
            <person name="Merkel B.J."/>
            <person name="Hornburger P."/>
            <person name="Mueller R.-W."/>
            <person name="Bruemmer F."/>
            <person name="Labrenz M."/>
            <person name="Spormann A.M."/>
            <person name="Op den Camp H."/>
            <person name="Overmann J."/>
            <person name="Amann R."/>
            <person name="Jetten M.S.M."/>
            <person name="Mascher T."/>
            <person name="Medema M.H."/>
            <person name="Devos D.P."/>
            <person name="Kaster A.-K."/>
            <person name="Ovreas L."/>
            <person name="Rohde M."/>
            <person name="Galperin M.Y."/>
            <person name="Jogler C."/>
        </authorList>
    </citation>
    <scope>NUCLEOTIDE SEQUENCE [LARGE SCALE GENOMIC DNA]</scope>
    <source>
        <strain evidence="2 3">Spa11</strain>
    </source>
</reference>
<sequence length="62" mass="7309">MSTDHSYEHDDQEYGSNSFPRERRVVPGATTERTKPVQGRRRGKAPQSVNGIHKRRRRKMSW</sequence>
<organism evidence="2 3">
    <name type="scientific">Botrimarina mediterranea</name>
    <dbReference type="NCBI Taxonomy" id="2528022"/>
    <lineage>
        <taxon>Bacteria</taxon>
        <taxon>Pseudomonadati</taxon>
        <taxon>Planctomycetota</taxon>
        <taxon>Planctomycetia</taxon>
        <taxon>Pirellulales</taxon>
        <taxon>Lacipirellulaceae</taxon>
        <taxon>Botrimarina</taxon>
    </lineage>
</organism>